<keyword evidence="2" id="KW-1185">Reference proteome</keyword>
<dbReference type="EMBL" id="HM452126">
    <property type="protein sequence ID" value="ADM80131.1"/>
    <property type="molecule type" value="Genomic_DNA"/>
</dbReference>
<reference evidence="1 2" key="1">
    <citation type="journal article" date="2012" name="Vet. Microbiol.">
        <title>Complete genome sequence and characterization of a broad-host range T4-like bacteriophage phiAS5 infecting Aeromonas salmonicida subsp. salmonicida.</title>
        <authorList>
            <person name="Kim J.H."/>
            <person name="Son J.S."/>
            <person name="Choi Y.J."/>
            <person name="Choresca C.H.Jr."/>
            <person name="Shin S.P."/>
            <person name="Han J.E."/>
            <person name="Jun J.W."/>
            <person name="Park S.C."/>
        </authorList>
    </citation>
    <scope>NUCLEOTIDE SEQUENCE [LARGE SCALE GENOMIC DNA]</scope>
</reference>
<accession>E1A242</accession>
<organism evidence="1 2">
    <name type="scientific">Aeromonas phage phiAS5</name>
    <dbReference type="NCBI Taxonomy" id="879630"/>
    <lineage>
        <taxon>Viruses</taxon>
        <taxon>Duplodnaviria</taxon>
        <taxon>Heunggongvirae</taxon>
        <taxon>Uroviricota</taxon>
        <taxon>Caudoviricetes</taxon>
        <taxon>Pantevenvirales</taxon>
        <taxon>Straboviridae</taxon>
        <taxon>Chrysonvirus</taxon>
        <taxon>Chrysonvirus as5</taxon>
    </lineage>
</organism>
<sequence length="83" mass="9756">MSSIIEFIFANVKMYGEAMEKIHGIRFIKDDIGFDMTKNNFLIRFEHDGKDLVHRMHIDLFRSQQSIASHIERVKEMVEANAN</sequence>
<gene>
    <name evidence="1" type="ORF">phiAS5_ORF0288</name>
</gene>
<evidence type="ECO:0000313" key="1">
    <source>
        <dbReference type="EMBL" id="ADM80131.1"/>
    </source>
</evidence>
<dbReference type="RefSeq" id="YP_003969577.1">
    <property type="nucleotide sequence ID" value="NC_014636.1"/>
</dbReference>
<dbReference type="Proteomes" id="UP000002236">
    <property type="component" value="Segment"/>
</dbReference>
<dbReference type="GeneID" id="9861695"/>
<proteinExistence type="predicted"/>
<evidence type="ECO:0000313" key="2">
    <source>
        <dbReference type="Proteomes" id="UP000002236"/>
    </source>
</evidence>
<protein>
    <submittedName>
        <fullName evidence="1">Uncharacterized protein</fullName>
    </submittedName>
</protein>
<name>E1A242_9CAUD</name>
<dbReference type="KEGG" id="vg:9861695"/>
<dbReference type="OrthoDB" id="38705at10239"/>